<dbReference type="GO" id="GO:0000724">
    <property type="term" value="P:double-strand break repair via homologous recombination"/>
    <property type="evidence" value="ECO:0007669"/>
    <property type="project" value="TreeGrafter"/>
</dbReference>
<feature type="region of interest" description="Disordered" evidence="6">
    <location>
        <begin position="638"/>
        <end position="697"/>
    </location>
</feature>
<dbReference type="SUPFAM" id="SSF52540">
    <property type="entry name" value="P-loop containing nucleoside triphosphate hydrolases"/>
    <property type="match status" value="1"/>
</dbReference>
<proteinExistence type="inferred from homology"/>
<dbReference type="InterPro" id="IPR001650">
    <property type="entry name" value="Helicase_C-like"/>
</dbReference>
<accession>A0A8H6SVG7</accession>
<dbReference type="SMART" id="SM00487">
    <property type="entry name" value="DEXDc"/>
    <property type="match status" value="1"/>
</dbReference>
<dbReference type="OrthoDB" id="10261556at2759"/>
<comment type="similarity">
    <text evidence="1">Belongs to the helicase family. RecQ subfamily.</text>
</comment>
<feature type="domain" description="Helicase C-terminal" evidence="8">
    <location>
        <begin position="248"/>
        <end position="416"/>
    </location>
</feature>
<dbReference type="GO" id="GO:0005634">
    <property type="term" value="C:nucleus"/>
    <property type="evidence" value="ECO:0007669"/>
    <property type="project" value="TreeGrafter"/>
</dbReference>
<evidence type="ECO:0000313" key="9">
    <source>
        <dbReference type="EMBL" id="KAF7305411.1"/>
    </source>
</evidence>
<dbReference type="InterPro" id="IPR027417">
    <property type="entry name" value="P-loop_NTPase"/>
</dbReference>
<feature type="domain" description="Helicase ATP-binding" evidence="7">
    <location>
        <begin position="49"/>
        <end position="220"/>
    </location>
</feature>
<dbReference type="PANTHER" id="PTHR13710:SF120">
    <property type="entry name" value="BIFUNCTIONAL 3'-5' EXONUCLEASE_ATP-DEPENDENT HELICASE WRN"/>
    <property type="match status" value="1"/>
</dbReference>
<dbReference type="EMBL" id="JACAZE010000010">
    <property type="protein sequence ID" value="KAF7305411.1"/>
    <property type="molecule type" value="Genomic_DNA"/>
</dbReference>
<dbReference type="PROSITE" id="PS51194">
    <property type="entry name" value="HELICASE_CTER"/>
    <property type="match status" value="1"/>
</dbReference>
<dbReference type="Pfam" id="PF00270">
    <property type="entry name" value="DEAD"/>
    <property type="match status" value="1"/>
</dbReference>
<dbReference type="SMART" id="SM00490">
    <property type="entry name" value="HELICc"/>
    <property type="match status" value="1"/>
</dbReference>
<comment type="catalytic activity">
    <reaction evidence="4">
        <text>Couples ATP hydrolysis with the unwinding of duplex DNA by translocating in the 3'-5' direction.</text>
        <dbReference type="EC" id="5.6.2.4"/>
    </reaction>
</comment>
<comment type="caution">
    <text evidence="9">The sequence shown here is derived from an EMBL/GenBank/DDBJ whole genome shotgun (WGS) entry which is preliminary data.</text>
</comment>
<evidence type="ECO:0000256" key="3">
    <source>
        <dbReference type="ARBA" id="ARBA00022840"/>
    </source>
</evidence>
<sequence length="697" mass="76328">MPLANAPPPPEARPKAKIYPRETIDVTELKRRAVEVLGVVPFQWQLDAAVAILCGEDVILDVGTGSGKSLCFVLALLFSTTDVAITVMPLTALMLEQAQNAKIPTIAICAETIAAVGREKLFEAAAAGAYRHILCSPELFATLEFKQGVVNKLADCLRVVNFDEGHLMTEWGTTFRSEYRTLGNVRGLVPSCVPVMPVSATWSADVLDDVMKLLGLPPTTRRIEITNARPNVALSIRQMKFEERSMADLRFLIPVGARKPEDIPITLVYTNERLKAERACERLKQWCTDEGIEDPEDGACVAFYHAKVGPQRKRELERQQAESKARIWCCTDAAGLGCNMRNVARVVLWEMPPSFCALVQRAGRAARDLNTLGEAILIVTAAYINKGKKELESITAHTVEGAAHVNSAPGDDVDELSDGVDVAEGRQRVLVQEGGVREGNESDEGDGDGGDEDGPKKRVKRGKKKHVWDEFFGNAQKTQLQHGVNTIWKPQEGQRCCYRCSPTRFPIEKIVLDKMQGLKRGRKKEFPVRLTHMLRRDLGKWRAILAEELYPGIEGVTGETVLGDDVIEQLATFGDRIDTVDLLRKCTRWFLAYANDERKVLTVAGQALLTKLRRIYDEFDALGPDALSTGPGIPASLFYGPSTRGGSGGPGSRGTTVPAARGGRGGRGRGTGTRSAGRGNDSGTKSTRGKQGRTRRK</sequence>
<dbReference type="Proteomes" id="UP000613580">
    <property type="component" value="Unassembled WGS sequence"/>
</dbReference>
<evidence type="ECO:0000256" key="6">
    <source>
        <dbReference type="SAM" id="MobiDB-lite"/>
    </source>
</evidence>
<feature type="compositionally biased region" description="Basic residues" evidence="6">
    <location>
        <begin position="687"/>
        <end position="697"/>
    </location>
</feature>
<dbReference type="PANTHER" id="PTHR13710">
    <property type="entry name" value="DNA HELICASE RECQ FAMILY MEMBER"/>
    <property type="match status" value="1"/>
</dbReference>
<dbReference type="Pfam" id="PF00271">
    <property type="entry name" value="Helicase_C"/>
    <property type="match status" value="1"/>
</dbReference>
<keyword evidence="10" id="KW-1185">Reference proteome</keyword>
<dbReference type="InterPro" id="IPR014001">
    <property type="entry name" value="Helicase_ATP-bd"/>
</dbReference>
<dbReference type="InterPro" id="IPR011545">
    <property type="entry name" value="DEAD/DEAH_box_helicase_dom"/>
</dbReference>
<dbReference type="GO" id="GO:0009378">
    <property type="term" value="F:four-way junction helicase activity"/>
    <property type="evidence" value="ECO:0007669"/>
    <property type="project" value="TreeGrafter"/>
</dbReference>
<dbReference type="PROSITE" id="PS51192">
    <property type="entry name" value="HELICASE_ATP_BIND_1"/>
    <property type="match status" value="1"/>
</dbReference>
<evidence type="ECO:0000259" key="8">
    <source>
        <dbReference type="PROSITE" id="PS51194"/>
    </source>
</evidence>
<keyword evidence="3" id="KW-0067">ATP-binding</keyword>
<evidence type="ECO:0000259" key="7">
    <source>
        <dbReference type="PROSITE" id="PS51192"/>
    </source>
</evidence>
<feature type="compositionally biased region" description="Acidic residues" evidence="6">
    <location>
        <begin position="441"/>
        <end position="452"/>
    </location>
</feature>
<evidence type="ECO:0000256" key="2">
    <source>
        <dbReference type="ARBA" id="ARBA00022741"/>
    </source>
</evidence>
<evidence type="ECO:0000313" key="10">
    <source>
        <dbReference type="Proteomes" id="UP000613580"/>
    </source>
</evidence>
<feature type="compositionally biased region" description="Gly residues" evidence="6">
    <location>
        <begin position="662"/>
        <end position="671"/>
    </location>
</feature>
<dbReference type="GO" id="GO:0005524">
    <property type="term" value="F:ATP binding"/>
    <property type="evidence" value="ECO:0007669"/>
    <property type="project" value="UniProtKB-KW"/>
</dbReference>
<reference evidence="9" key="1">
    <citation type="submission" date="2020-05" db="EMBL/GenBank/DDBJ databases">
        <title>Mycena genomes resolve the evolution of fungal bioluminescence.</title>
        <authorList>
            <person name="Tsai I.J."/>
        </authorList>
    </citation>
    <scope>NUCLEOTIDE SEQUENCE</scope>
    <source>
        <strain evidence="9">110903Hualien_Pintung</strain>
    </source>
</reference>
<feature type="region of interest" description="Disordered" evidence="6">
    <location>
        <begin position="431"/>
        <end position="462"/>
    </location>
</feature>
<dbReference type="GO" id="GO:0005694">
    <property type="term" value="C:chromosome"/>
    <property type="evidence" value="ECO:0007669"/>
    <property type="project" value="TreeGrafter"/>
</dbReference>
<dbReference type="EC" id="5.6.2.4" evidence="5"/>
<keyword evidence="2" id="KW-0547">Nucleotide-binding</keyword>
<dbReference type="AlphaFoldDB" id="A0A8H6SVG7"/>
<gene>
    <name evidence="9" type="ORF">HMN09_00793500</name>
</gene>
<dbReference type="GO" id="GO:0005737">
    <property type="term" value="C:cytoplasm"/>
    <property type="evidence" value="ECO:0007669"/>
    <property type="project" value="TreeGrafter"/>
</dbReference>
<feature type="compositionally biased region" description="Gly residues" evidence="6">
    <location>
        <begin position="643"/>
        <end position="652"/>
    </location>
</feature>
<dbReference type="GO" id="GO:0003676">
    <property type="term" value="F:nucleic acid binding"/>
    <property type="evidence" value="ECO:0007669"/>
    <property type="project" value="InterPro"/>
</dbReference>
<protein>
    <recommendedName>
        <fullName evidence="5">DNA 3'-5' helicase</fullName>
        <ecNumber evidence="5">5.6.2.4</ecNumber>
    </recommendedName>
</protein>
<dbReference type="GO" id="GO:0043138">
    <property type="term" value="F:3'-5' DNA helicase activity"/>
    <property type="evidence" value="ECO:0007669"/>
    <property type="project" value="UniProtKB-EC"/>
</dbReference>
<evidence type="ECO:0000256" key="4">
    <source>
        <dbReference type="ARBA" id="ARBA00034617"/>
    </source>
</evidence>
<evidence type="ECO:0000256" key="1">
    <source>
        <dbReference type="ARBA" id="ARBA00005446"/>
    </source>
</evidence>
<evidence type="ECO:0000256" key="5">
    <source>
        <dbReference type="ARBA" id="ARBA00034808"/>
    </source>
</evidence>
<name>A0A8H6SVG7_MYCCL</name>
<dbReference type="Gene3D" id="3.40.50.300">
    <property type="entry name" value="P-loop containing nucleotide triphosphate hydrolases"/>
    <property type="match status" value="2"/>
</dbReference>
<organism evidence="9 10">
    <name type="scientific">Mycena chlorophos</name>
    <name type="common">Agaric fungus</name>
    <name type="synonym">Agaricus chlorophos</name>
    <dbReference type="NCBI Taxonomy" id="658473"/>
    <lineage>
        <taxon>Eukaryota</taxon>
        <taxon>Fungi</taxon>
        <taxon>Dikarya</taxon>
        <taxon>Basidiomycota</taxon>
        <taxon>Agaricomycotina</taxon>
        <taxon>Agaricomycetes</taxon>
        <taxon>Agaricomycetidae</taxon>
        <taxon>Agaricales</taxon>
        <taxon>Marasmiineae</taxon>
        <taxon>Mycenaceae</taxon>
        <taxon>Mycena</taxon>
    </lineage>
</organism>